<organism evidence="7 8">
    <name type="scientific">Tsuneonella deserti</name>
    <dbReference type="NCBI Taxonomy" id="2035528"/>
    <lineage>
        <taxon>Bacteria</taxon>
        <taxon>Pseudomonadati</taxon>
        <taxon>Pseudomonadota</taxon>
        <taxon>Alphaproteobacteria</taxon>
        <taxon>Sphingomonadales</taxon>
        <taxon>Erythrobacteraceae</taxon>
        <taxon>Tsuneonella</taxon>
    </lineage>
</organism>
<feature type="transmembrane region" description="Helical" evidence="5">
    <location>
        <begin position="81"/>
        <end position="103"/>
    </location>
</feature>
<reference evidence="8" key="1">
    <citation type="journal article" date="2019" name="Int. J. Syst. Evol. Microbiol.">
        <title>The Global Catalogue of Microorganisms (GCM) 10K type strain sequencing project: providing services to taxonomists for standard genome sequencing and annotation.</title>
        <authorList>
            <consortium name="The Broad Institute Genomics Platform"/>
            <consortium name="The Broad Institute Genome Sequencing Center for Infectious Disease"/>
            <person name="Wu L."/>
            <person name="Ma J."/>
        </authorList>
    </citation>
    <scope>NUCLEOTIDE SEQUENCE [LARGE SCALE GENOMIC DNA]</scope>
    <source>
        <strain evidence="8">CGMCC 1.15959</strain>
    </source>
</reference>
<dbReference type="EMBL" id="BMKL01000001">
    <property type="protein sequence ID" value="GGD94414.1"/>
    <property type="molecule type" value="Genomic_DNA"/>
</dbReference>
<evidence type="ECO:0000256" key="3">
    <source>
        <dbReference type="ARBA" id="ARBA00022989"/>
    </source>
</evidence>
<evidence type="ECO:0000313" key="8">
    <source>
        <dbReference type="Proteomes" id="UP000619041"/>
    </source>
</evidence>
<name>A0ABQ1S5X3_9SPHN</name>
<comment type="subcellular location">
    <subcellularLocation>
        <location evidence="1">Endomembrane system</location>
        <topology evidence="1">Multi-pass membrane protein</topology>
    </subcellularLocation>
</comment>
<feature type="domain" description="DUF202" evidence="6">
    <location>
        <begin position="44"/>
        <end position="104"/>
    </location>
</feature>
<keyword evidence="4 5" id="KW-0472">Membrane</keyword>
<evidence type="ECO:0000259" key="6">
    <source>
        <dbReference type="Pfam" id="PF02656"/>
    </source>
</evidence>
<dbReference type="Proteomes" id="UP000619041">
    <property type="component" value="Unassembled WGS sequence"/>
</dbReference>
<evidence type="ECO:0000256" key="2">
    <source>
        <dbReference type="ARBA" id="ARBA00022692"/>
    </source>
</evidence>
<sequence>MATPVEHRAAVAQEKLADSADTLVDSAETQEDSASRRTKLAADRTLLAAERTYAAWMRTGLASLAAGIGAKALLDKLVAPWMVLATSLALIVFAGFCFVAGIWRELTGRSLRPAPDAAKFPEWLLLVFNGFLVVLVAMVLVGIAAD</sequence>
<evidence type="ECO:0000256" key="4">
    <source>
        <dbReference type="ARBA" id="ARBA00023136"/>
    </source>
</evidence>
<dbReference type="Pfam" id="PF02656">
    <property type="entry name" value="DUF202"/>
    <property type="match status" value="1"/>
</dbReference>
<accession>A0ABQ1S5X3</accession>
<protein>
    <recommendedName>
        <fullName evidence="6">DUF202 domain-containing protein</fullName>
    </recommendedName>
</protein>
<dbReference type="InterPro" id="IPR003807">
    <property type="entry name" value="DUF202"/>
</dbReference>
<comment type="caution">
    <text evidence="7">The sequence shown here is derived from an EMBL/GenBank/DDBJ whole genome shotgun (WGS) entry which is preliminary data.</text>
</comment>
<gene>
    <name evidence="7" type="ORF">GCM10011515_12800</name>
</gene>
<evidence type="ECO:0000313" key="7">
    <source>
        <dbReference type="EMBL" id="GGD94414.1"/>
    </source>
</evidence>
<evidence type="ECO:0000256" key="1">
    <source>
        <dbReference type="ARBA" id="ARBA00004127"/>
    </source>
</evidence>
<keyword evidence="3 5" id="KW-1133">Transmembrane helix</keyword>
<keyword evidence="2 5" id="KW-0812">Transmembrane</keyword>
<dbReference type="RefSeq" id="WP_188644379.1">
    <property type="nucleotide sequence ID" value="NZ_BMKL01000001.1"/>
</dbReference>
<proteinExistence type="predicted"/>
<keyword evidence="8" id="KW-1185">Reference proteome</keyword>
<evidence type="ECO:0000256" key="5">
    <source>
        <dbReference type="SAM" id="Phobius"/>
    </source>
</evidence>
<feature type="transmembrane region" description="Helical" evidence="5">
    <location>
        <begin position="123"/>
        <end position="145"/>
    </location>
</feature>